<dbReference type="InterPro" id="IPR027417">
    <property type="entry name" value="P-loop_NTPase"/>
</dbReference>
<dbReference type="PROSITE" id="PS00211">
    <property type="entry name" value="ABC_TRANSPORTER_1"/>
    <property type="match status" value="1"/>
</dbReference>
<protein>
    <submittedName>
        <fullName evidence="12">Sugar ABC transporter ATP-binding protein</fullName>
    </submittedName>
</protein>
<keyword evidence="5" id="KW-0762">Sugar transport</keyword>
<evidence type="ECO:0000256" key="5">
    <source>
        <dbReference type="ARBA" id="ARBA00022597"/>
    </source>
</evidence>
<evidence type="ECO:0000313" key="12">
    <source>
        <dbReference type="EMBL" id="PLW76627.1"/>
    </source>
</evidence>
<dbReference type="Pfam" id="PF00005">
    <property type="entry name" value="ABC_tran"/>
    <property type="match status" value="2"/>
</dbReference>
<keyword evidence="9" id="KW-1278">Translocase</keyword>
<comment type="caution">
    <text evidence="12">The sequence shown here is derived from an EMBL/GenBank/DDBJ whole genome shotgun (WGS) entry which is preliminary data.</text>
</comment>
<keyword evidence="10" id="KW-0472">Membrane</keyword>
<proteinExistence type="inferred from homology"/>
<dbReference type="InterPro" id="IPR017871">
    <property type="entry name" value="ABC_transporter-like_CS"/>
</dbReference>
<evidence type="ECO:0000256" key="3">
    <source>
        <dbReference type="ARBA" id="ARBA00022448"/>
    </source>
</evidence>
<dbReference type="CDD" id="cd03215">
    <property type="entry name" value="ABC_Carb_Monos_II"/>
    <property type="match status" value="1"/>
</dbReference>
<evidence type="ECO:0000256" key="6">
    <source>
        <dbReference type="ARBA" id="ARBA00022737"/>
    </source>
</evidence>
<feature type="domain" description="ABC transporter" evidence="11">
    <location>
        <begin position="11"/>
        <end position="248"/>
    </location>
</feature>
<dbReference type="GO" id="GO:0016887">
    <property type="term" value="F:ATP hydrolysis activity"/>
    <property type="evidence" value="ECO:0007669"/>
    <property type="project" value="InterPro"/>
</dbReference>
<evidence type="ECO:0000313" key="13">
    <source>
        <dbReference type="Proteomes" id="UP000234881"/>
    </source>
</evidence>
<dbReference type="PANTHER" id="PTHR43790">
    <property type="entry name" value="CARBOHYDRATE TRANSPORT ATP-BINDING PROTEIN MG119-RELATED"/>
    <property type="match status" value="1"/>
</dbReference>
<dbReference type="SMART" id="SM00382">
    <property type="entry name" value="AAA"/>
    <property type="match status" value="2"/>
</dbReference>
<dbReference type="FunFam" id="3.40.50.300:FF:000127">
    <property type="entry name" value="Ribose import ATP-binding protein RbsA"/>
    <property type="match status" value="1"/>
</dbReference>
<evidence type="ECO:0000256" key="7">
    <source>
        <dbReference type="ARBA" id="ARBA00022741"/>
    </source>
</evidence>
<dbReference type="GO" id="GO:0005886">
    <property type="term" value="C:plasma membrane"/>
    <property type="evidence" value="ECO:0007669"/>
    <property type="project" value="UniProtKB-SubCell"/>
</dbReference>
<evidence type="ECO:0000256" key="4">
    <source>
        <dbReference type="ARBA" id="ARBA00022475"/>
    </source>
</evidence>
<feature type="domain" description="ABC transporter" evidence="11">
    <location>
        <begin position="253"/>
        <end position="501"/>
    </location>
</feature>
<dbReference type="PROSITE" id="PS50893">
    <property type="entry name" value="ABC_TRANSPORTER_2"/>
    <property type="match status" value="2"/>
</dbReference>
<reference evidence="12 13" key="1">
    <citation type="submission" date="2018-01" db="EMBL/GenBank/DDBJ databases">
        <title>The draft genome sequence of Cohaesibacter sp. H1304.</title>
        <authorList>
            <person name="Wang N.-N."/>
            <person name="Du Z.-J."/>
        </authorList>
    </citation>
    <scope>NUCLEOTIDE SEQUENCE [LARGE SCALE GENOMIC DNA]</scope>
    <source>
        <strain evidence="12 13">H1304</strain>
    </source>
</reference>
<keyword evidence="8 12" id="KW-0067">ATP-binding</keyword>
<dbReference type="PANTHER" id="PTHR43790:SF3">
    <property type="entry name" value="D-ALLOSE IMPORT ATP-BINDING PROTEIN ALSA-RELATED"/>
    <property type="match status" value="1"/>
</dbReference>
<dbReference type="AlphaFoldDB" id="A0A2N5XQA5"/>
<dbReference type="Gene3D" id="3.40.50.300">
    <property type="entry name" value="P-loop containing nucleotide triphosphate hydrolases"/>
    <property type="match status" value="2"/>
</dbReference>
<dbReference type="EMBL" id="PKUQ01000023">
    <property type="protein sequence ID" value="PLW76627.1"/>
    <property type="molecule type" value="Genomic_DNA"/>
</dbReference>
<keyword evidence="6" id="KW-0677">Repeat</keyword>
<dbReference type="InterPro" id="IPR003593">
    <property type="entry name" value="AAA+_ATPase"/>
</dbReference>
<evidence type="ECO:0000259" key="11">
    <source>
        <dbReference type="PROSITE" id="PS50893"/>
    </source>
</evidence>
<evidence type="ECO:0000256" key="2">
    <source>
        <dbReference type="ARBA" id="ARBA00005417"/>
    </source>
</evidence>
<evidence type="ECO:0000256" key="9">
    <source>
        <dbReference type="ARBA" id="ARBA00022967"/>
    </source>
</evidence>
<dbReference type="GO" id="GO:0005524">
    <property type="term" value="F:ATP binding"/>
    <property type="evidence" value="ECO:0007669"/>
    <property type="project" value="UniProtKB-KW"/>
</dbReference>
<evidence type="ECO:0000256" key="10">
    <source>
        <dbReference type="ARBA" id="ARBA00023136"/>
    </source>
</evidence>
<gene>
    <name evidence="12" type="ORF">C0081_13600</name>
</gene>
<dbReference type="OrthoDB" id="9805029at2"/>
<dbReference type="Proteomes" id="UP000234881">
    <property type="component" value="Unassembled WGS sequence"/>
</dbReference>
<sequence length="511" mass="55015">MKGVAVTQARLTFDSVSKTFGSINALRSVSFEVAAGEAHGLVGENGAGKSTLLKSLCGVYLPSAGRIFINDKELQNNGPMTAQRAGVAMIHQELQHVPEMTVAQNLFLGRSLTRFGGLIVDRKRQEAIAAEVLVDLDPGIDPAARIGDLRVAQRQLVEIARALIDEAQIVAMDEPTSSLTPSEVDKLEVIIQRLRSKNVSVIYVSHRMDEIFRFCQTATIMRDGEVVDTVSLSNVTRDDVVARMVGRKLLHTVHTSHVTKEVLLEVKGLASEPEVKPCSFKLHRGEVLGIAGLVGAGRTELMRLIAGVDAPSAGQVIALGKPIPGGNVRAAINAGVGLVPEERKRDGIIPMRSIASNVTLPTLDNFSKFGVIQSSAIARDVDAQMRDLDLRPLDIERPIGDFSGGNQQKAIIGRWLISGVEVMLFDEPTRGVDVGAKAEIYALIEKLASQGKAIVVVSSEMPELLRLADRVLVMREGEISANLARDKMSEETIAQAAIPGTQSAVRKEEVA</sequence>
<keyword evidence="7" id="KW-0547">Nucleotide-binding</keyword>
<dbReference type="InterPro" id="IPR003439">
    <property type="entry name" value="ABC_transporter-like_ATP-bd"/>
</dbReference>
<dbReference type="SUPFAM" id="SSF52540">
    <property type="entry name" value="P-loop containing nucleoside triphosphate hydrolases"/>
    <property type="match status" value="2"/>
</dbReference>
<dbReference type="CDD" id="cd03216">
    <property type="entry name" value="ABC_Carb_Monos_I"/>
    <property type="match status" value="1"/>
</dbReference>
<comment type="similarity">
    <text evidence="2">Belongs to the ABC transporter superfamily.</text>
</comment>
<organism evidence="12 13">
    <name type="scientific">Cohaesibacter celericrescens</name>
    <dbReference type="NCBI Taxonomy" id="2067669"/>
    <lineage>
        <taxon>Bacteria</taxon>
        <taxon>Pseudomonadati</taxon>
        <taxon>Pseudomonadota</taxon>
        <taxon>Alphaproteobacteria</taxon>
        <taxon>Hyphomicrobiales</taxon>
        <taxon>Cohaesibacteraceae</taxon>
    </lineage>
</organism>
<comment type="subcellular location">
    <subcellularLocation>
        <location evidence="1">Cell membrane</location>
        <topology evidence="1">Peripheral membrane protein</topology>
    </subcellularLocation>
</comment>
<accession>A0A2N5XQA5</accession>
<name>A0A2N5XQA5_9HYPH</name>
<evidence type="ECO:0000256" key="8">
    <source>
        <dbReference type="ARBA" id="ARBA00022840"/>
    </source>
</evidence>
<dbReference type="InterPro" id="IPR050107">
    <property type="entry name" value="ABC_carbohydrate_import_ATPase"/>
</dbReference>
<keyword evidence="13" id="KW-1185">Reference proteome</keyword>
<keyword evidence="4" id="KW-1003">Cell membrane</keyword>
<evidence type="ECO:0000256" key="1">
    <source>
        <dbReference type="ARBA" id="ARBA00004202"/>
    </source>
</evidence>
<keyword evidence="3" id="KW-0813">Transport</keyword>